<name>B5E822_CITBB</name>
<evidence type="ECO:0000313" key="2">
    <source>
        <dbReference type="Proteomes" id="UP000008825"/>
    </source>
</evidence>
<dbReference type="OrthoDB" id="5517739at2"/>
<dbReference type="HOGENOM" id="CLU_1822578_0_0_7"/>
<proteinExistence type="predicted"/>
<keyword evidence="2" id="KW-1185">Reference proteome</keyword>
<dbReference type="EMBL" id="CP001124">
    <property type="protein sequence ID" value="ACH39991.1"/>
    <property type="molecule type" value="Genomic_DNA"/>
</dbReference>
<evidence type="ECO:0008006" key="3">
    <source>
        <dbReference type="Google" id="ProtNLM"/>
    </source>
</evidence>
<dbReference type="KEGG" id="gbm:Gbem_2988"/>
<dbReference type="RefSeq" id="WP_012531417.1">
    <property type="nucleotide sequence ID" value="NC_011146.1"/>
</dbReference>
<dbReference type="AlphaFoldDB" id="B5E822"/>
<dbReference type="Proteomes" id="UP000008825">
    <property type="component" value="Chromosome"/>
</dbReference>
<reference evidence="1 2" key="2">
    <citation type="journal article" date="2010" name="BMC Genomics">
        <title>The genome of Geobacter bemidjiensis, exemplar for the subsurface clade of Geobacter species that predominate in Fe(III)-reducing subsurface environments.</title>
        <authorList>
            <person name="Aklujkar M."/>
            <person name="Young N.D."/>
            <person name="Holmes D."/>
            <person name="Chavan M."/>
            <person name="Risso C."/>
            <person name="Kiss H.E."/>
            <person name="Han C.S."/>
            <person name="Land M.L."/>
            <person name="Lovley D.R."/>
        </authorList>
    </citation>
    <scope>NUCLEOTIDE SEQUENCE [LARGE SCALE GENOMIC DNA]</scope>
    <source>
        <strain evidence="2">ATCC BAA-1014 / DSM 16622 / JCM 12645 / Bem</strain>
    </source>
</reference>
<organism evidence="1 2">
    <name type="scientific">Citrifermentans bemidjiense (strain ATCC BAA-1014 / DSM 16622 / JCM 12645 / Bem)</name>
    <name type="common">Geobacter bemidjiensis</name>
    <dbReference type="NCBI Taxonomy" id="404380"/>
    <lineage>
        <taxon>Bacteria</taxon>
        <taxon>Pseudomonadati</taxon>
        <taxon>Thermodesulfobacteriota</taxon>
        <taxon>Desulfuromonadia</taxon>
        <taxon>Geobacterales</taxon>
        <taxon>Geobacteraceae</taxon>
        <taxon>Citrifermentans</taxon>
    </lineage>
</organism>
<sequence>MGKHTKGKRLNRLPPFTPIFNEEMDSTAYLELSGTAVKVFTWFKRIDGRLRGKDRLGYNGIFDFTYNEAKRYGFAKRTFSRAIDELGEKGFIEVVSVGGLRGAGRSNSKYKLSSKWQIYRLELKVKGAWRSNPSELRPQEAWN</sequence>
<accession>B5E822</accession>
<gene>
    <name evidence="1" type="ordered locus">Gbem_2988</name>
</gene>
<dbReference type="STRING" id="404380.Gbem_2988"/>
<protein>
    <recommendedName>
        <fullName evidence="3">Helix-turn-helix domain-containing protein</fullName>
    </recommendedName>
</protein>
<reference evidence="1 2" key="1">
    <citation type="submission" date="2008-07" db="EMBL/GenBank/DDBJ databases">
        <title>Complete sequence of Geobacter bemidjiensis BEM.</title>
        <authorList>
            <consortium name="US DOE Joint Genome Institute"/>
            <person name="Lucas S."/>
            <person name="Copeland A."/>
            <person name="Lapidus A."/>
            <person name="Glavina del Rio T."/>
            <person name="Dalin E."/>
            <person name="Tice H."/>
            <person name="Bruce D."/>
            <person name="Goodwin L."/>
            <person name="Pitluck S."/>
            <person name="Kiss H."/>
            <person name="Brettin T."/>
            <person name="Detter J.C."/>
            <person name="Han C."/>
            <person name="Kuske C.R."/>
            <person name="Schmutz J."/>
            <person name="Larimer F."/>
            <person name="Land M."/>
            <person name="Hauser L."/>
            <person name="Kyrpides N."/>
            <person name="Lykidis A."/>
            <person name="Lovley D."/>
            <person name="Richardson P."/>
        </authorList>
    </citation>
    <scope>NUCLEOTIDE SEQUENCE [LARGE SCALE GENOMIC DNA]</scope>
    <source>
        <strain evidence="2">ATCC BAA-1014 / DSM 16622 / JCM 12645 / Bem</strain>
    </source>
</reference>
<evidence type="ECO:0000313" key="1">
    <source>
        <dbReference type="EMBL" id="ACH39991.1"/>
    </source>
</evidence>